<evidence type="ECO:0000313" key="1">
    <source>
        <dbReference type="EMBL" id="MFF5290902.1"/>
    </source>
</evidence>
<accession>A0ABW6WC58</accession>
<comment type="caution">
    <text evidence="1">The sequence shown here is derived from an EMBL/GenBank/DDBJ whole genome shotgun (WGS) entry which is preliminary data.</text>
</comment>
<dbReference type="Proteomes" id="UP001602245">
    <property type="component" value="Unassembled WGS sequence"/>
</dbReference>
<evidence type="ECO:0008006" key="3">
    <source>
        <dbReference type="Google" id="ProtNLM"/>
    </source>
</evidence>
<keyword evidence="2" id="KW-1185">Reference proteome</keyword>
<evidence type="ECO:0000313" key="2">
    <source>
        <dbReference type="Proteomes" id="UP001602245"/>
    </source>
</evidence>
<protein>
    <recommendedName>
        <fullName evidence="3">Alpha/beta hydrolase</fullName>
    </recommendedName>
</protein>
<sequence>MLTLPDLRAAGDIWSLKLIEATGLAARSVPLEESGHVDYFVGPQPT</sequence>
<organism evidence="1 2">
    <name type="scientific">Paractinoplanes globisporus</name>
    <dbReference type="NCBI Taxonomy" id="113565"/>
    <lineage>
        <taxon>Bacteria</taxon>
        <taxon>Bacillati</taxon>
        <taxon>Actinomycetota</taxon>
        <taxon>Actinomycetes</taxon>
        <taxon>Micromonosporales</taxon>
        <taxon>Micromonosporaceae</taxon>
        <taxon>Paractinoplanes</taxon>
    </lineage>
</organism>
<proteinExistence type="predicted"/>
<reference evidence="1 2" key="1">
    <citation type="submission" date="2024-10" db="EMBL/GenBank/DDBJ databases">
        <title>The Natural Products Discovery Center: Release of the First 8490 Sequenced Strains for Exploring Actinobacteria Biosynthetic Diversity.</title>
        <authorList>
            <person name="Kalkreuter E."/>
            <person name="Kautsar S.A."/>
            <person name="Yang D."/>
            <person name="Bader C.D."/>
            <person name="Teijaro C.N."/>
            <person name="Fluegel L."/>
            <person name="Davis C.M."/>
            <person name="Simpson J.R."/>
            <person name="Lauterbach L."/>
            <person name="Steele A.D."/>
            <person name="Gui C."/>
            <person name="Meng S."/>
            <person name="Li G."/>
            <person name="Viehrig K."/>
            <person name="Ye F."/>
            <person name="Su P."/>
            <person name="Kiefer A.F."/>
            <person name="Nichols A."/>
            <person name="Cepeda A.J."/>
            <person name="Yan W."/>
            <person name="Fan B."/>
            <person name="Jiang Y."/>
            <person name="Adhikari A."/>
            <person name="Zheng C.-J."/>
            <person name="Schuster L."/>
            <person name="Cowan T.M."/>
            <person name="Smanski M.J."/>
            <person name="Chevrette M.G."/>
            <person name="De Carvalho L.P.S."/>
            <person name="Shen B."/>
        </authorList>
    </citation>
    <scope>NUCLEOTIDE SEQUENCE [LARGE SCALE GENOMIC DNA]</scope>
    <source>
        <strain evidence="1 2">NPDC000087</strain>
    </source>
</reference>
<gene>
    <name evidence="1" type="ORF">ACFY35_15780</name>
</gene>
<name>A0ABW6WC58_9ACTN</name>
<dbReference type="EMBL" id="JBIAZU010000003">
    <property type="protein sequence ID" value="MFF5290902.1"/>
    <property type="molecule type" value="Genomic_DNA"/>
</dbReference>
<dbReference type="RefSeq" id="WP_020514576.1">
    <property type="nucleotide sequence ID" value="NZ_JBIAZU010000003.1"/>
</dbReference>